<dbReference type="PANTHER" id="PTHR12815">
    <property type="entry name" value="SORTING AND ASSEMBLY MACHINERY SAMM50 PROTEIN FAMILY MEMBER"/>
    <property type="match status" value="1"/>
</dbReference>
<keyword evidence="2 8" id="KW-1134">Transmembrane beta strand</keyword>
<evidence type="ECO:0000256" key="3">
    <source>
        <dbReference type="ARBA" id="ARBA00022692"/>
    </source>
</evidence>
<evidence type="ECO:0000256" key="5">
    <source>
        <dbReference type="ARBA" id="ARBA00022737"/>
    </source>
</evidence>
<feature type="chain" id="PRO_5021057974" description="Outer membrane protein assembly factor BamA" evidence="8">
    <location>
        <begin position="27"/>
        <end position="769"/>
    </location>
</feature>
<comment type="caution">
    <text evidence="11">The sequence shown here is derived from an EMBL/GenBank/DDBJ whole genome shotgun (WGS) entry which is preliminary data.</text>
</comment>
<dbReference type="InterPro" id="IPR034746">
    <property type="entry name" value="POTRA"/>
</dbReference>
<dbReference type="Gene3D" id="2.40.160.50">
    <property type="entry name" value="membrane protein fhac: a member of the omp85/tpsb transporter family"/>
    <property type="match status" value="1"/>
</dbReference>
<dbReference type="FunFam" id="3.10.20.310:FF:000002">
    <property type="entry name" value="Outer membrane protein assembly factor BamA"/>
    <property type="match status" value="1"/>
</dbReference>
<keyword evidence="6 8" id="KW-0472">Membrane</keyword>
<comment type="similarity">
    <text evidence="8">Belongs to the BamA family.</text>
</comment>
<feature type="domain" description="POTRA" evidence="10">
    <location>
        <begin position="354"/>
        <end position="428"/>
    </location>
</feature>
<accession>A0A4V2ZZ42</accession>
<dbReference type="GO" id="GO:0051205">
    <property type="term" value="P:protein insertion into membrane"/>
    <property type="evidence" value="ECO:0007669"/>
    <property type="project" value="UniProtKB-UniRule"/>
</dbReference>
<evidence type="ECO:0000256" key="6">
    <source>
        <dbReference type="ARBA" id="ARBA00023136"/>
    </source>
</evidence>
<gene>
    <name evidence="8 11" type="primary">bamA</name>
    <name evidence="11" type="ORF">EYW47_12510</name>
</gene>
<dbReference type="InterPro" id="IPR010827">
    <property type="entry name" value="BamA/TamA_POTRA"/>
</dbReference>
<feature type="domain" description="POTRA" evidence="10">
    <location>
        <begin position="99"/>
        <end position="179"/>
    </location>
</feature>
<reference evidence="11 12" key="1">
    <citation type="submission" date="2019-03" db="EMBL/GenBank/DDBJ databases">
        <title>Paraburkholderia sp. 4M-K11, isolated from subtropical forest soil.</title>
        <authorList>
            <person name="Gao Z.-H."/>
            <person name="Qiu L.-H."/>
        </authorList>
    </citation>
    <scope>NUCLEOTIDE SEQUENCE [LARGE SCALE GENOMIC DNA]</scope>
    <source>
        <strain evidence="11 12">4M-K11</strain>
    </source>
</reference>
<evidence type="ECO:0000313" key="12">
    <source>
        <dbReference type="Proteomes" id="UP000295722"/>
    </source>
</evidence>
<dbReference type="EMBL" id="SMRP01000005">
    <property type="protein sequence ID" value="TDG23564.1"/>
    <property type="molecule type" value="Genomic_DNA"/>
</dbReference>
<feature type="domain" description="POTRA" evidence="10">
    <location>
        <begin position="31"/>
        <end position="98"/>
    </location>
</feature>
<comment type="subunit">
    <text evidence="8">Part of the Bam complex.</text>
</comment>
<dbReference type="GO" id="GO:0009279">
    <property type="term" value="C:cell outer membrane"/>
    <property type="evidence" value="ECO:0007669"/>
    <property type="project" value="UniProtKB-SubCell"/>
</dbReference>
<keyword evidence="4 8" id="KW-0732">Signal</keyword>
<dbReference type="GO" id="GO:0043165">
    <property type="term" value="P:Gram-negative-bacterium-type cell outer membrane assembly"/>
    <property type="evidence" value="ECO:0007669"/>
    <property type="project" value="UniProtKB-UniRule"/>
</dbReference>
<dbReference type="Proteomes" id="UP000295722">
    <property type="component" value="Unassembled WGS sequence"/>
</dbReference>
<sequence length="769" mass="85165" precursor="true">MFRPHRLVPKTVAAAAIAAHGLVAHAATTPFVVQDIRIEGLQRVEPGTVFAYLPIKQGDTFTDDKASEAIRALYATGFFNDVRIATEGGVVVVQVQERPAIGTIDFAGIHEFDKDNLTKALRAVGLSQGRYYDKALVDKAEQELKRQYLTRGFYAAEVTTTVTPIDRNRVGLLFSVVEGPSAKIRQINFIGNKTYSTSTLLGEMQLSTPNWFSWYTKNDLYSKEKLTGDLENVRSYYLNHGYLEFNIDSTQVSISPDKKEMFLTIGIHEGEPYKISGIHLAGNLLDREAELNKLIKIKPGDRFSAEKLQATTKAIVDKLGEYGYAFATVNALPQINQADHTVDLTLQVDPSRRVYVRRINVIGNTRTRDEVVRREMRQLESSWFDSNRLALSKDRINRLGYFTDVDVTTVPVEGTPDQVDVNVKVAEKPTGAITLGAGFSSTDKVVLSAGVSQDNVFGSGTSLSVNVNTAKSYRTLAVTQVDPYFTVDGIKRITDVYYRTYQPLYYSTDSSFKIITAGGDLKFGIPFSEVDTVYFGIGFEQDRLDVDQYTPQSYIDYVNEFGRVSNNVPLTMAWSRDARDSALIPSRGYFTQANVEWGTPIGSTPYIKTDVQAQYYYSFARGFVLGLNFQAGYGKGLDGKPYPIFKNYYAGGIGSVRGYEPSSLGPRDAKTNDPIGGSKMVVGNIELTFPLPGTGYDRTLRVFTFVDGGNVWGDEGNTSTGANGLRYAYGVGLAWISPIGPLKLSLGFPIQKHEGDQYQKFQFQIGTAF</sequence>
<proteinExistence type="inferred from homology"/>
<dbReference type="OrthoDB" id="9803054at2"/>
<keyword evidence="5 8" id="KW-0677">Repeat</keyword>
<dbReference type="InterPro" id="IPR039910">
    <property type="entry name" value="D15-like"/>
</dbReference>
<dbReference type="AlphaFoldDB" id="A0A4V2ZZ42"/>
<evidence type="ECO:0000256" key="2">
    <source>
        <dbReference type="ARBA" id="ARBA00022452"/>
    </source>
</evidence>
<evidence type="ECO:0000256" key="9">
    <source>
        <dbReference type="NCBIfam" id="TIGR03303"/>
    </source>
</evidence>
<evidence type="ECO:0000259" key="10">
    <source>
        <dbReference type="PROSITE" id="PS51779"/>
    </source>
</evidence>
<organism evidence="11 12">
    <name type="scientific">Paraburkholderia silviterrae</name>
    <dbReference type="NCBI Taxonomy" id="2528715"/>
    <lineage>
        <taxon>Bacteria</taxon>
        <taxon>Pseudomonadati</taxon>
        <taxon>Pseudomonadota</taxon>
        <taxon>Betaproteobacteria</taxon>
        <taxon>Burkholderiales</taxon>
        <taxon>Burkholderiaceae</taxon>
        <taxon>Paraburkholderia</taxon>
    </lineage>
</organism>
<keyword evidence="3 8" id="KW-0812">Transmembrane</keyword>
<dbReference type="PIRSF" id="PIRSF006076">
    <property type="entry name" value="OM_assembly_OMP85"/>
    <property type="match status" value="1"/>
</dbReference>
<dbReference type="RefSeq" id="WP_133195170.1">
    <property type="nucleotide sequence ID" value="NZ_JBHUCW010000006.1"/>
</dbReference>
<evidence type="ECO:0000256" key="7">
    <source>
        <dbReference type="ARBA" id="ARBA00023237"/>
    </source>
</evidence>
<dbReference type="HAMAP" id="MF_01430">
    <property type="entry name" value="OM_assembly_BamA"/>
    <property type="match status" value="1"/>
</dbReference>
<keyword evidence="7 8" id="KW-0998">Cell outer membrane</keyword>
<dbReference type="FunFam" id="3.10.20.310:FF:000003">
    <property type="entry name" value="Outer membrane protein assembly factor BamA"/>
    <property type="match status" value="1"/>
</dbReference>
<feature type="domain" description="POTRA" evidence="10">
    <location>
        <begin position="182"/>
        <end position="270"/>
    </location>
</feature>
<evidence type="ECO:0000313" key="11">
    <source>
        <dbReference type="EMBL" id="TDG23564.1"/>
    </source>
</evidence>
<dbReference type="Gene3D" id="3.10.20.310">
    <property type="entry name" value="membrane protein fhac"/>
    <property type="match status" value="5"/>
</dbReference>
<dbReference type="NCBIfam" id="TIGR03303">
    <property type="entry name" value="OM_YaeT"/>
    <property type="match status" value="1"/>
</dbReference>
<keyword evidence="12" id="KW-1185">Reference proteome</keyword>
<name>A0A4V2ZZ42_9BURK</name>
<dbReference type="Pfam" id="PF01103">
    <property type="entry name" value="Omp85"/>
    <property type="match status" value="1"/>
</dbReference>
<evidence type="ECO:0000256" key="4">
    <source>
        <dbReference type="ARBA" id="ARBA00022729"/>
    </source>
</evidence>
<dbReference type="PANTHER" id="PTHR12815:SF23">
    <property type="entry name" value="OUTER MEMBRANE PROTEIN ASSEMBLY FACTOR BAMA"/>
    <property type="match status" value="1"/>
</dbReference>
<feature type="signal peptide" evidence="8">
    <location>
        <begin position="1"/>
        <end position="26"/>
    </location>
</feature>
<protein>
    <recommendedName>
        <fullName evidence="8 9">Outer membrane protein assembly factor BamA</fullName>
    </recommendedName>
</protein>
<dbReference type="InterPro" id="IPR023707">
    <property type="entry name" value="OM_assembly_BamA"/>
</dbReference>
<dbReference type="PROSITE" id="PS51779">
    <property type="entry name" value="POTRA"/>
    <property type="match status" value="5"/>
</dbReference>
<feature type="domain" description="POTRA" evidence="10">
    <location>
        <begin position="273"/>
        <end position="351"/>
    </location>
</feature>
<dbReference type="Pfam" id="PF07244">
    <property type="entry name" value="POTRA"/>
    <property type="match status" value="5"/>
</dbReference>
<comment type="function">
    <text evidence="8">Part of the outer membrane protein assembly complex, which is involved in assembly and insertion of beta-barrel proteins into the outer membrane.</text>
</comment>
<evidence type="ECO:0000256" key="1">
    <source>
        <dbReference type="ARBA" id="ARBA00004370"/>
    </source>
</evidence>
<comment type="subcellular location">
    <subcellularLocation>
        <location evidence="8">Cell outer membrane</location>
    </subcellularLocation>
    <subcellularLocation>
        <location evidence="1">Membrane</location>
    </subcellularLocation>
</comment>
<evidence type="ECO:0000256" key="8">
    <source>
        <dbReference type="HAMAP-Rule" id="MF_01430"/>
    </source>
</evidence>
<dbReference type="InterPro" id="IPR000184">
    <property type="entry name" value="Bac_surfAg_D15"/>
</dbReference>